<dbReference type="NCBIfam" id="TIGR02293">
    <property type="entry name" value="TAS_TIGR02293"/>
    <property type="match status" value="1"/>
</dbReference>
<evidence type="ECO:0000313" key="4">
    <source>
        <dbReference type="Proteomes" id="UP000236737"/>
    </source>
</evidence>
<dbReference type="InterPro" id="IPR046847">
    <property type="entry name" value="Xre-like_HTH"/>
</dbReference>
<reference evidence="4" key="1">
    <citation type="submission" date="2016-10" db="EMBL/GenBank/DDBJ databases">
        <authorList>
            <person name="Varghese N."/>
            <person name="Submissions S."/>
        </authorList>
    </citation>
    <scope>NUCLEOTIDE SEQUENCE [LARGE SCALE GENOMIC DNA]</scope>
    <source>
        <strain evidence="4">CGMCC 1.9230</strain>
    </source>
</reference>
<dbReference type="EMBL" id="FNVP01000003">
    <property type="protein sequence ID" value="SEF83444.1"/>
    <property type="molecule type" value="Genomic_DNA"/>
</dbReference>
<dbReference type="Proteomes" id="UP000236737">
    <property type="component" value="Unassembled WGS sequence"/>
</dbReference>
<name>A0A1H5V8D1_9FLAO</name>
<dbReference type="GO" id="GO:0003677">
    <property type="term" value="F:DNA binding"/>
    <property type="evidence" value="ECO:0007669"/>
    <property type="project" value="InterPro"/>
</dbReference>
<evidence type="ECO:0000259" key="1">
    <source>
        <dbReference type="Pfam" id="PF09722"/>
    </source>
</evidence>
<dbReference type="Pfam" id="PF09722">
    <property type="entry name" value="Xre_MbcA_ParS_C"/>
    <property type="match status" value="1"/>
</dbReference>
<evidence type="ECO:0000259" key="2">
    <source>
        <dbReference type="Pfam" id="PF20432"/>
    </source>
</evidence>
<gene>
    <name evidence="3" type="ORF">SAMN04488130_103105</name>
</gene>
<proteinExistence type="predicted"/>
<organism evidence="3 4">
    <name type="scientific">Flavobacterium urumqiense</name>
    <dbReference type="NCBI Taxonomy" id="935224"/>
    <lineage>
        <taxon>Bacteria</taxon>
        <taxon>Pseudomonadati</taxon>
        <taxon>Bacteroidota</taxon>
        <taxon>Flavobacteriia</taxon>
        <taxon>Flavobacteriales</taxon>
        <taxon>Flavobacteriaceae</taxon>
        <taxon>Flavobacterium</taxon>
    </lineage>
</organism>
<dbReference type="OrthoDB" id="5770459at2"/>
<dbReference type="Pfam" id="PF20432">
    <property type="entry name" value="Xre-like-HTH"/>
    <property type="match status" value="1"/>
</dbReference>
<dbReference type="InterPro" id="IPR024467">
    <property type="entry name" value="Xre/MbcA/ParS-like_toxin-bd"/>
</dbReference>
<dbReference type="AlphaFoldDB" id="A0A1H5V8D1"/>
<feature type="domain" description="Antitoxin Xre/MbcA/ParS-like toxin-binding" evidence="1">
    <location>
        <begin position="115"/>
        <end position="163"/>
    </location>
</feature>
<sequence length="166" mass="19078">MKKGIRTRKTFDPKESIERAKTARISSSKWRLESEGHEYSWASKLERVGIIRAGIPYATIDVISKRINVPVKDVLHIFGLPQTTYNKKRREKSLLNGRDSEIILLLTELVDFGIEVFNNEEEKFQRWMKKQNISLGGNSPESLLDSITGIQEVKNCLNRIEYGNLA</sequence>
<protein>
    <submittedName>
        <fullName evidence="3">Putative toxin-antitoxin system antitoxin component, TIGR02293 family</fullName>
    </submittedName>
</protein>
<dbReference type="RefSeq" id="WP_103999198.1">
    <property type="nucleotide sequence ID" value="NZ_FNVP01000003.1"/>
</dbReference>
<evidence type="ECO:0000313" key="3">
    <source>
        <dbReference type="EMBL" id="SEF83444.1"/>
    </source>
</evidence>
<keyword evidence="4" id="KW-1185">Reference proteome</keyword>
<dbReference type="InterPro" id="IPR011979">
    <property type="entry name" value="Antitox_Xre"/>
</dbReference>
<feature type="domain" description="Antitoxin Xre-like helix-turn-helix" evidence="2">
    <location>
        <begin position="47"/>
        <end position="106"/>
    </location>
</feature>
<accession>A0A1H5V8D1</accession>